<dbReference type="Proteomes" id="UP000051660">
    <property type="component" value="Unassembled WGS sequence"/>
</dbReference>
<comment type="caution">
    <text evidence="1">The sequence shown here is derived from an EMBL/GenBank/DDBJ whole genome shotgun (WGS) entry which is preliminary data.</text>
</comment>
<proteinExistence type="predicted"/>
<name>A0A0R3N3H3_9BRAD</name>
<organism evidence="1 2">
    <name type="scientific">Bradyrhizobium lablabi</name>
    <dbReference type="NCBI Taxonomy" id="722472"/>
    <lineage>
        <taxon>Bacteria</taxon>
        <taxon>Pseudomonadati</taxon>
        <taxon>Pseudomonadota</taxon>
        <taxon>Alphaproteobacteria</taxon>
        <taxon>Hyphomicrobiales</taxon>
        <taxon>Nitrobacteraceae</taxon>
        <taxon>Bradyrhizobium</taxon>
    </lineage>
</organism>
<evidence type="ECO:0000313" key="2">
    <source>
        <dbReference type="Proteomes" id="UP000051660"/>
    </source>
</evidence>
<gene>
    <name evidence="1" type="ORF">CQ14_14710</name>
</gene>
<dbReference type="EMBL" id="LLYB01000065">
    <property type="protein sequence ID" value="KRR24006.1"/>
    <property type="molecule type" value="Genomic_DNA"/>
</dbReference>
<protein>
    <submittedName>
        <fullName evidence="1">Uncharacterized protein</fullName>
    </submittedName>
</protein>
<evidence type="ECO:0000313" key="1">
    <source>
        <dbReference type="EMBL" id="KRR24006.1"/>
    </source>
</evidence>
<reference evidence="1 2" key="1">
    <citation type="submission" date="2014-03" db="EMBL/GenBank/DDBJ databases">
        <title>Bradyrhizobium valentinum sp. nov., isolated from effective nodules of Lupinus mariae-josephae, a lupine endemic of basic-lime soils in Eastern Spain.</title>
        <authorList>
            <person name="Duran D."/>
            <person name="Rey L."/>
            <person name="Navarro A."/>
            <person name="Busquets A."/>
            <person name="Imperial J."/>
            <person name="Ruiz-Argueso T."/>
        </authorList>
    </citation>
    <scope>NUCLEOTIDE SEQUENCE [LARGE SCALE GENOMIC DNA]</scope>
    <source>
        <strain evidence="1 2">CCBAU 23086</strain>
    </source>
</reference>
<dbReference type="AlphaFoldDB" id="A0A0R3N3H3"/>
<accession>A0A0R3N3H3</accession>
<sequence length="72" mass="8042">MRSKETTMRFWIECTKFETGQPIHINIALVGSMSRDGERTVLAFVGGDGQTIEVTETPEQLLERHFGAMGKA</sequence>